<name>A0A510K9P0_9FUSO</name>
<evidence type="ECO:0000313" key="1">
    <source>
        <dbReference type="EMBL" id="BBM47887.1"/>
    </source>
</evidence>
<organism evidence="1 2">
    <name type="scientific">Leptotrichia wadei</name>
    <dbReference type="NCBI Taxonomy" id="157687"/>
    <lineage>
        <taxon>Bacteria</taxon>
        <taxon>Fusobacteriati</taxon>
        <taxon>Fusobacteriota</taxon>
        <taxon>Fusobacteriia</taxon>
        <taxon>Fusobacteriales</taxon>
        <taxon>Leptotrichiaceae</taxon>
        <taxon>Leptotrichia</taxon>
    </lineage>
</organism>
<reference evidence="1 2" key="1">
    <citation type="submission" date="2019-07" db="EMBL/GenBank/DDBJ databases">
        <title>Complete Genome Sequence of Leptotrichia wadei Strain JMUB3933.</title>
        <authorList>
            <person name="Watanabe S."/>
            <person name="Cui L."/>
        </authorList>
    </citation>
    <scope>NUCLEOTIDE SEQUENCE [LARGE SCALE GENOMIC DNA]</scope>
    <source>
        <strain evidence="1 2">JMUB3933</strain>
    </source>
</reference>
<gene>
    <name evidence="1" type="ORF">JMUB3933_1388</name>
</gene>
<dbReference type="EMBL" id="AP019834">
    <property type="protein sequence ID" value="BBM47887.1"/>
    <property type="molecule type" value="Genomic_DNA"/>
</dbReference>
<proteinExistence type="predicted"/>
<evidence type="ECO:0000313" key="2">
    <source>
        <dbReference type="Proteomes" id="UP000321397"/>
    </source>
</evidence>
<accession>A0A510K9P0</accession>
<dbReference type="Proteomes" id="UP000321397">
    <property type="component" value="Chromosome"/>
</dbReference>
<sequence length="40" mass="4947">MKKFIVYLQYKMFLLNFRAISNKPISDKDLQYKMFLLNNE</sequence>
<protein>
    <submittedName>
        <fullName evidence="1">Uncharacterized protein</fullName>
    </submittedName>
</protein>
<dbReference type="AlphaFoldDB" id="A0A510K9P0"/>